<name>A0ABT2DQU5_9BACI</name>
<accession>A0ABT2DQU5</accession>
<evidence type="ECO:0000313" key="2">
    <source>
        <dbReference type="Proteomes" id="UP001525021"/>
    </source>
</evidence>
<organism evidence="1 2">
    <name type="scientific">Lysinibacillus pinottii</name>
    <dbReference type="NCBI Taxonomy" id="2973932"/>
    <lineage>
        <taxon>Bacteria</taxon>
        <taxon>Bacillati</taxon>
        <taxon>Bacillota</taxon>
        <taxon>Bacilli</taxon>
        <taxon>Bacillales</taxon>
        <taxon>Bacillaceae</taxon>
        <taxon>Lysinibacillus</taxon>
    </lineage>
</organism>
<dbReference type="Proteomes" id="UP001525021">
    <property type="component" value="Unassembled WGS sequence"/>
</dbReference>
<gene>
    <name evidence="1" type="ORF">NXZ79_10040</name>
</gene>
<dbReference type="PANTHER" id="PTHR33221:SF15">
    <property type="entry name" value="HTH-TYPE TRANSCRIPTIONAL REGULATOR YWGB-RELATED"/>
    <property type="match status" value="1"/>
</dbReference>
<evidence type="ECO:0000313" key="1">
    <source>
        <dbReference type="EMBL" id="MCS1396371.1"/>
    </source>
</evidence>
<protein>
    <submittedName>
        <fullName evidence="1">Rrf2 family transcriptional regulator</fullName>
    </submittedName>
</protein>
<dbReference type="Pfam" id="PF02082">
    <property type="entry name" value="Rrf2"/>
    <property type="match status" value="1"/>
</dbReference>
<dbReference type="PROSITE" id="PS51197">
    <property type="entry name" value="HTH_RRF2_2"/>
    <property type="match status" value="1"/>
</dbReference>
<proteinExistence type="predicted"/>
<dbReference type="Gene3D" id="1.10.10.10">
    <property type="entry name" value="Winged helix-like DNA-binding domain superfamily/Winged helix DNA-binding domain"/>
    <property type="match status" value="1"/>
</dbReference>
<dbReference type="SUPFAM" id="SSF46785">
    <property type="entry name" value="Winged helix' DNA-binding domain"/>
    <property type="match status" value="1"/>
</dbReference>
<keyword evidence="2" id="KW-1185">Reference proteome</keyword>
<comment type="caution">
    <text evidence="1">The sequence shown here is derived from an EMBL/GenBank/DDBJ whole genome shotgun (WGS) entry which is preliminary data.</text>
</comment>
<dbReference type="InterPro" id="IPR036390">
    <property type="entry name" value="WH_DNA-bd_sf"/>
</dbReference>
<sequence>MVNSRFSVAIHILSLIATTSDKSLLTSDFIAGSVNTNPVVVRRMIGVLKKAGLLLSHSGVAGYELLVEPKNLTLLAIYQAINGPEQLFAIHDEPNPACAVGREIQHTLEDVYTSIWQAMEAQLHAQTLQDVLDQLRT</sequence>
<dbReference type="PANTHER" id="PTHR33221">
    <property type="entry name" value="WINGED HELIX-TURN-HELIX TRANSCRIPTIONAL REGULATOR, RRF2 FAMILY"/>
    <property type="match status" value="1"/>
</dbReference>
<dbReference type="InterPro" id="IPR000944">
    <property type="entry name" value="Tscrpt_reg_Rrf2"/>
</dbReference>
<dbReference type="InterPro" id="IPR036388">
    <property type="entry name" value="WH-like_DNA-bd_sf"/>
</dbReference>
<dbReference type="RefSeq" id="WP_012294321.1">
    <property type="nucleotide sequence ID" value="NZ_JANTOO010000010.1"/>
</dbReference>
<reference evidence="1 2" key="1">
    <citation type="submission" date="2022-08" db="EMBL/GenBank/DDBJ databases">
        <title>Lysinibacillus sequencing.</title>
        <authorList>
            <person name="Dunlap C."/>
        </authorList>
    </citation>
    <scope>NUCLEOTIDE SEQUENCE [LARGE SCALE GENOMIC DNA]</scope>
    <source>
        <strain evidence="1 2">PB211</strain>
    </source>
</reference>
<dbReference type="EMBL" id="JANTOO010000010">
    <property type="protein sequence ID" value="MCS1396371.1"/>
    <property type="molecule type" value="Genomic_DNA"/>
</dbReference>